<accession>A0AAJ0XGB0</accession>
<dbReference type="RefSeq" id="WP_201245171.1">
    <property type="nucleotide sequence ID" value="NZ_NHSF01000054.1"/>
</dbReference>
<comment type="caution">
    <text evidence="1">The sequence shown here is derived from an EMBL/GenBank/DDBJ whole genome shotgun (WGS) entry which is preliminary data.</text>
</comment>
<reference evidence="1" key="1">
    <citation type="submission" date="2017-05" db="EMBL/GenBank/DDBJ databases">
        <authorList>
            <person name="Imhoff J.F."/>
            <person name="Rahn T."/>
            <person name="Kuenzel S."/>
            <person name="Neulinger S.C."/>
        </authorList>
    </citation>
    <scope>NUCLEOTIDE SEQUENCE</scope>
    <source>
        <strain evidence="1">DSM 4395</strain>
    </source>
</reference>
<dbReference type="AlphaFoldDB" id="A0AAJ0XGB0"/>
<dbReference type="PANTHER" id="PTHR43019:SF23">
    <property type="entry name" value="PROTEASE DO-LIKE 5, CHLOROPLASTIC"/>
    <property type="match status" value="1"/>
</dbReference>
<evidence type="ECO:0000313" key="2">
    <source>
        <dbReference type="Proteomes" id="UP001296967"/>
    </source>
</evidence>
<sequence length="274" mass="29454">MGITVFQTGTAHCKGGLLLPRLLGLALLLGVSGVGNGWASDLPAAIDRVKPSVVGIGTYQETRQPRMQLRGTGFIVADGRHLITNHHVLPDRLNEERREFLAAFVPKGGSQAEARPARMVAQDEARDLALLRIEGSPLPALRLGDSSAVREGQEIAFTGFPIGAALGLYPATHRGLIAAVAPVVMPARSGRELKPGLIRRMRDPYTIFQLDGTAYPGNSGSPLFDPANGRVLGVINMVFVKEGRESALERPSGISYAIPIDFARDLLREQDLRP</sequence>
<organism evidence="1 2">
    <name type="scientific">Halochromatium salexigens</name>
    <name type="common">Chromatium salexigens</name>
    <dbReference type="NCBI Taxonomy" id="49447"/>
    <lineage>
        <taxon>Bacteria</taxon>
        <taxon>Pseudomonadati</taxon>
        <taxon>Pseudomonadota</taxon>
        <taxon>Gammaproteobacteria</taxon>
        <taxon>Chromatiales</taxon>
        <taxon>Chromatiaceae</taxon>
        <taxon>Halochromatium</taxon>
    </lineage>
</organism>
<keyword evidence="2" id="KW-1185">Reference proteome</keyword>
<dbReference type="InterPro" id="IPR009003">
    <property type="entry name" value="Peptidase_S1_PA"/>
</dbReference>
<reference evidence="1" key="2">
    <citation type="journal article" date="2020" name="Microorganisms">
        <title>Osmotic Adaptation and Compatible Solute Biosynthesis of Phototrophic Bacteria as Revealed from Genome Analyses.</title>
        <authorList>
            <person name="Imhoff J.F."/>
            <person name="Rahn T."/>
            <person name="Kunzel S."/>
            <person name="Keller A."/>
            <person name="Neulinger S.C."/>
        </authorList>
    </citation>
    <scope>NUCLEOTIDE SEQUENCE</scope>
    <source>
        <strain evidence="1">DSM 4395</strain>
    </source>
</reference>
<dbReference type="Proteomes" id="UP001296967">
    <property type="component" value="Unassembled WGS sequence"/>
</dbReference>
<evidence type="ECO:0008006" key="3">
    <source>
        <dbReference type="Google" id="ProtNLM"/>
    </source>
</evidence>
<proteinExistence type="predicted"/>
<dbReference type="Gene3D" id="2.40.10.10">
    <property type="entry name" value="Trypsin-like serine proteases"/>
    <property type="match status" value="2"/>
</dbReference>
<dbReference type="InterPro" id="IPR043504">
    <property type="entry name" value="Peptidase_S1_PA_chymotrypsin"/>
</dbReference>
<evidence type="ECO:0000313" key="1">
    <source>
        <dbReference type="EMBL" id="MBK5930600.1"/>
    </source>
</evidence>
<dbReference type="SUPFAM" id="SSF50494">
    <property type="entry name" value="Trypsin-like serine proteases"/>
    <property type="match status" value="1"/>
</dbReference>
<protein>
    <recommendedName>
        <fullName evidence="3">Serine protease</fullName>
    </recommendedName>
</protein>
<dbReference type="Pfam" id="PF13365">
    <property type="entry name" value="Trypsin_2"/>
    <property type="match status" value="1"/>
</dbReference>
<gene>
    <name evidence="1" type="ORF">CCR82_08710</name>
</gene>
<name>A0AAJ0XGB0_HALSE</name>
<dbReference type="PANTHER" id="PTHR43019">
    <property type="entry name" value="SERINE ENDOPROTEASE DEGS"/>
    <property type="match status" value="1"/>
</dbReference>
<dbReference type="EMBL" id="NHSF01000054">
    <property type="protein sequence ID" value="MBK5930600.1"/>
    <property type="molecule type" value="Genomic_DNA"/>
</dbReference>